<dbReference type="InterPro" id="IPR023187">
    <property type="entry name" value="Tscrpt_reg_MarR-type_CS"/>
</dbReference>
<evidence type="ECO:0000313" key="5">
    <source>
        <dbReference type="EMBL" id="NFA42016.1"/>
    </source>
</evidence>
<dbReference type="PRINTS" id="PR00598">
    <property type="entry name" value="HTHMARR"/>
</dbReference>
<dbReference type="GO" id="GO:0003700">
    <property type="term" value="F:DNA-binding transcription factor activity"/>
    <property type="evidence" value="ECO:0007669"/>
    <property type="project" value="InterPro"/>
</dbReference>
<dbReference type="SMART" id="SM00347">
    <property type="entry name" value="HTH_MARR"/>
    <property type="match status" value="1"/>
</dbReference>
<dbReference type="PROSITE" id="PS50995">
    <property type="entry name" value="HTH_MARR_2"/>
    <property type="match status" value="1"/>
</dbReference>
<dbReference type="InterPro" id="IPR000835">
    <property type="entry name" value="HTH_MarR-typ"/>
</dbReference>
<dbReference type="OrthoDB" id="2288024at2"/>
<dbReference type="PROSITE" id="PS01117">
    <property type="entry name" value="HTH_MARR_1"/>
    <property type="match status" value="1"/>
</dbReference>
<dbReference type="InterPro" id="IPR036390">
    <property type="entry name" value="WH_DNA-bd_sf"/>
</dbReference>
<name>A0A0L9YCA2_CLOBO</name>
<proteinExistence type="predicted"/>
<dbReference type="InterPro" id="IPR036388">
    <property type="entry name" value="WH-like_DNA-bd_sf"/>
</dbReference>
<feature type="domain" description="HTH marR-type" evidence="4">
    <location>
        <begin position="1"/>
        <end position="137"/>
    </location>
</feature>
<reference evidence="5 7" key="1">
    <citation type="submission" date="2019-02" db="EMBL/GenBank/DDBJ databases">
        <title>Genome sequencing of Clostridium botulinum clinical isolates.</title>
        <authorList>
            <person name="Brunt J."/>
            <person name="Van Vliet A.H.M."/>
            <person name="Stringer S.C."/>
            <person name="Grant K.A."/>
            <person name="Carter A.C."/>
            <person name="Peck M.W."/>
        </authorList>
    </citation>
    <scope>NUCLEOTIDE SEQUENCE [LARGE SCALE GENOMIC DNA]</scope>
    <source>
        <strain evidence="5 7">H113700579</strain>
    </source>
</reference>
<dbReference type="Pfam" id="PF12802">
    <property type="entry name" value="MarR_2"/>
    <property type="match status" value="1"/>
</dbReference>
<dbReference type="EMBL" id="SGKU01000010">
    <property type="protein sequence ID" value="NFA42016.1"/>
    <property type="molecule type" value="Genomic_DNA"/>
</dbReference>
<evidence type="ECO:0000256" key="1">
    <source>
        <dbReference type="ARBA" id="ARBA00023015"/>
    </source>
</evidence>
<evidence type="ECO:0000256" key="3">
    <source>
        <dbReference type="ARBA" id="ARBA00023163"/>
    </source>
</evidence>
<dbReference type="AlphaFoldDB" id="A0A0L9YCA2"/>
<dbReference type="Gene3D" id="1.10.10.10">
    <property type="entry name" value="Winged helix-like DNA-binding domain superfamily/Winged helix DNA-binding domain"/>
    <property type="match status" value="1"/>
</dbReference>
<protein>
    <submittedName>
        <fullName evidence="5">MarR family transcriptional regulator</fullName>
    </submittedName>
</protein>
<gene>
    <name evidence="5" type="ORF">EXM65_05340</name>
    <name evidence="6" type="ORF">FDB51_07070</name>
</gene>
<comment type="caution">
    <text evidence="5">The sequence shown here is derived from an EMBL/GenBank/DDBJ whole genome shotgun (WGS) entry which is preliminary data.</text>
</comment>
<dbReference type="Proteomes" id="UP000473681">
    <property type="component" value="Unassembled WGS sequence"/>
</dbReference>
<evidence type="ECO:0000259" key="4">
    <source>
        <dbReference type="PROSITE" id="PS50995"/>
    </source>
</evidence>
<dbReference type="GO" id="GO:0003677">
    <property type="term" value="F:DNA binding"/>
    <property type="evidence" value="ECO:0007669"/>
    <property type="project" value="UniProtKB-KW"/>
</dbReference>
<sequence>MYNLDDCIGFITNKGAKILSDEFNRRLQEHDMTRVQWIALYYIGKTDGIFQKEISDYMSVKESSMVRLIDRMEKDDLVERRKEIKDRRVTRIFLSDKGKKLREELIPLGEEFQRDAVKGISEEELNIFKNVLEKMINNVCKY</sequence>
<organism evidence="5 7">
    <name type="scientific">Clostridium botulinum</name>
    <dbReference type="NCBI Taxonomy" id="1491"/>
    <lineage>
        <taxon>Bacteria</taxon>
        <taxon>Bacillati</taxon>
        <taxon>Bacillota</taxon>
        <taxon>Clostridia</taxon>
        <taxon>Eubacteriales</taxon>
        <taxon>Clostridiaceae</taxon>
        <taxon>Clostridium</taxon>
    </lineage>
</organism>
<dbReference type="Proteomes" id="UP000472355">
    <property type="component" value="Unassembled WGS sequence"/>
</dbReference>
<evidence type="ECO:0000313" key="6">
    <source>
        <dbReference type="EMBL" id="NFN34902.1"/>
    </source>
</evidence>
<keyword evidence="2" id="KW-0238">DNA-binding</keyword>
<accession>A0A0L9YCA2</accession>
<evidence type="ECO:0000313" key="8">
    <source>
        <dbReference type="Proteomes" id="UP000473681"/>
    </source>
</evidence>
<dbReference type="EMBL" id="SWVK01000007">
    <property type="protein sequence ID" value="NFN34902.1"/>
    <property type="molecule type" value="Genomic_DNA"/>
</dbReference>
<keyword evidence="1" id="KW-0805">Transcription regulation</keyword>
<keyword evidence="3" id="KW-0804">Transcription</keyword>
<evidence type="ECO:0000313" key="7">
    <source>
        <dbReference type="Proteomes" id="UP000472355"/>
    </source>
</evidence>
<dbReference type="PANTHER" id="PTHR42756">
    <property type="entry name" value="TRANSCRIPTIONAL REGULATOR, MARR"/>
    <property type="match status" value="1"/>
</dbReference>
<evidence type="ECO:0000256" key="2">
    <source>
        <dbReference type="ARBA" id="ARBA00023125"/>
    </source>
</evidence>
<dbReference type="SUPFAM" id="SSF46785">
    <property type="entry name" value="Winged helix' DNA-binding domain"/>
    <property type="match status" value="1"/>
</dbReference>
<dbReference type="PANTHER" id="PTHR42756:SF1">
    <property type="entry name" value="TRANSCRIPTIONAL REPRESSOR OF EMRAB OPERON"/>
    <property type="match status" value="1"/>
</dbReference>
<reference evidence="6 8" key="2">
    <citation type="submission" date="2019-04" db="EMBL/GenBank/DDBJ databases">
        <title>Genome sequencing of Clostridium botulinum Groups I-IV and Clostridium butyricum.</title>
        <authorList>
            <person name="Brunt J."/>
            <person name="Van Vliet A.H.M."/>
            <person name="Stringer S.C."/>
            <person name="Carter A.T."/>
            <person name="Peck M.W."/>
        </authorList>
    </citation>
    <scope>NUCLEOTIDE SEQUENCE [LARGE SCALE GENOMIC DNA]</scope>
    <source>
        <strain evidence="6 8">CB-K-33E</strain>
    </source>
</reference>
<dbReference type="RefSeq" id="WP_053341777.1">
    <property type="nucleotide sequence ID" value="NZ_LFPD01000014.1"/>
</dbReference>